<dbReference type="Proteomes" id="UP001056937">
    <property type="component" value="Chromosome 1"/>
</dbReference>
<evidence type="ECO:0000313" key="1">
    <source>
        <dbReference type="EMBL" id="USI72590.1"/>
    </source>
</evidence>
<sequence length="132" mass="14891">MLNHHQAIRAAMAELAAALDRASPDFGLLAPARLRLSRASAERSRFLEKLALPRLRAEGDPAIAPQLDRLTEDFARRRLASSDHVATWTTRAIEADWPGYRAASQRIRAMMEERIQLEARILYPPLRDLPAL</sequence>
<dbReference type="EMBL" id="CP084930">
    <property type="protein sequence ID" value="USI72590.1"/>
    <property type="molecule type" value="Genomic_DNA"/>
</dbReference>
<name>A0ABY4X7I2_9SPHN</name>
<accession>A0ABY4X7I2</accession>
<gene>
    <name evidence="1" type="ORF">LHA26_15080</name>
</gene>
<reference evidence="1" key="1">
    <citation type="journal article" date="2022" name="Toxins">
        <title>Genomic Analysis of Sphingopyxis sp. USTB-05 for Biodegrading Cyanobacterial Hepatotoxins.</title>
        <authorList>
            <person name="Liu C."/>
            <person name="Xu Q."/>
            <person name="Zhao Z."/>
            <person name="Zhang H."/>
            <person name="Liu X."/>
            <person name="Yin C."/>
            <person name="Liu Y."/>
            <person name="Yan H."/>
        </authorList>
    </citation>
    <scope>NUCLEOTIDE SEQUENCE</scope>
    <source>
        <strain evidence="1">NBD5</strain>
    </source>
</reference>
<dbReference type="RefSeq" id="WP_252166397.1">
    <property type="nucleotide sequence ID" value="NZ_CP084930.1"/>
</dbReference>
<keyword evidence="2" id="KW-1185">Reference proteome</keyword>
<organism evidence="1 2">
    <name type="scientific">Sphingomonas morindae</name>
    <dbReference type="NCBI Taxonomy" id="1541170"/>
    <lineage>
        <taxon>Bacteria</taxon>
        <taxon>Pseudomonadati</taxon>
        <taxon>Pseudomonadota</taxon>
        <taxon>Alphaproteobacteria</taxon>
        <taxon>Sphingomonadales</taxon>
        <taxon>Sphingomonadaceae</taxon>
        <taxon>Sphingomonas</taxon>
    </lineage>
</organism>
<proteinExistence type="predicted"/>
<protein>
    <submittedName>
        <fullName evidence="1">Uncharacterized protein</fullName>
    </submittedName>
</protein>
<evidence type="ECO:0000313" key="2">
    <source>
        <dbReference type="Proteomes" id="UP001056937"/>
    </source>
</evidence>